<evidence type="ECO:0000256" key="6">
    <source>
        <dbReference type="SAM" id="MobiDB-lite"/>
    </source>
</evidence>
<evidence type="ECO:0000313" key="9">
    <source>
        <dbReference type="Proteomes" id="UP001530315"/>
    </source>
</evidence>
<feature type="region of interest" description="Disordered" evidence="6">
    <location>
        <begin position="205"/>
        <end position="226"/>
    </location>
</feature>
<accession>A0ABD3NI42</accession>
<sequence length="747" mass="83214">MSSLSPPSSCNGLRPSNNAVSSSSAATANLVNKTTTDCPICLCPITSEPWGVVNPCGHPYHRECWSQVVANHASAGGRGRNAKNAQCAICKGATRGFVSVFVDLGDDHDGDYGGGGIGLAKRNGGEGGDDCDVLLNIDGDDEDEDDDSSFEKLANESEGLWKDLEKLCGKENFDEDIGFVDITDRSDRDVDSICVAIDLTQRPLPSMDGNIDRTGSSSAPSDVTQVHNNEEDRLRIQHTLTRLKRIHDEILYRQQRSRRRRSPSPWATDRQLERLRSKVLRLQSINADLNSNTKSLQTSNERLSSTLENMKRMASDATVKEERALMRYETLKKQCKLMDESYRRHVERSNLDKNVLQSKIIELQARFTKLSDRLDLHDTREMEEISAKYRKMSQEVHDFKSKNARLLEESERKEREWEVRYRKETERCEGLVRQVKMLSERVIGGSGDNSDGGHVGRRAGVEAGVGVDGGHRVGNLCHANNRGLAATAALAPRSRHHIGKLSGRSVKDSNPFLLRKGTVLDHEMFNRTAQRRSVTKDDNSIDAVVGRARTAVVSLDEGKAQKGKISPSSPAQIEFPFLSRDKVTTRKFPIHLKGPLQPPNHRLSPQCRLSHDGVPPDEDARRDDSGDDSDLSIIGETRENVKRCSTEKIQVMMKTGLPRASNKRKQDDDDAVQSERKSDSRKKMRPSTGPIRSASSSSSRKMTVASYSPRQKNGNITSYFKPPLAERSYPAYKPHICFGYDLSTSLT</sequence>
<dbReference type="Gene3D" id="3.30.40.10">
    <property type="entry name" value="Zinc/RING finger domain, C3HC4 (zinc finger)"/>
    <property type="match status" value="1"/>
</dbReference>
<dbReference type="EMBL" id="JALLAZ020001408">
    <property type="protein sequence ID" value="KAL3775549.1"/>
    <property type="molecule type" value="Genomic_DNA"/>
</dbReference>
<dbReference type="Proteomes" id="UP001530315">
    <property type="component" value="Unassembled WGS sequence"/>
</dbReference>
<feature type="compositionally biased region" description="Polar residues" evidence="6">
    <location>
        <begin position="1"/>
        <end position="15"/>
    </location>
</feature>
<feature type="region of interest" description="Disordered" evidence="6">
    <location>
        <begin position="590"/>
        <end position="639"/>
    </location>
</feature>
<dbReference type="Pfam" id="PF13445">
    <property type="entry name" value="zf-RING_UBOX"/>
    <property type="match status" value="1"/>
</dbReference>
<evidence type="ECO:0000256" key="5">
    <source>
        <dbReference type="SAM" id="Coils"/>
    </source>
</evidence>
<feature type="region of interest" description="Disordered" evidence="6">
    <location>
        <begin position="1"/>
        <end position="20"/>
    </location>
</feature>
<evidence type="ECO:0000256" key="2">
    <source>
        <dbReference type="ARBA" id="ARBA00022771"/>
    </source>
</evidence>
<feature type="domain" description="RING-type" evidence="7">
    <location>
        <begin position="38"/>
        <end position="91"/>
    </location>
</feature>
<evidence type="ECO:0000256" key="4">
    <source>
        <dbReference type="PROSITE-ProRule" id="PRU00175"/>
    </source>
</evidence>
<dbReference type="InterPro" id="IPR027370">
    <property type="entry name" value="Znf-RING_euk"/>
</dbReference>
<dbReference type="SMART" id="SM00184">
    <property type="entry name" value="RING"/>
    <property type="match status" value="1"/>
</dbReference>
<dbReference type="PROSITE" id="PS50089">
    <property type="entry name" value="ZF_RING_2"/>
    <property type="match status" value="1"/>
</dbReference>
<dbReference type="GO" id="GO:0008270">
    <property type="term" value="F:zinc ion binding"/>
    <property type="evidence" value="ECO:0007669"/>
    <property type="project" value="UniProtKB-KW"/>
</dbReference>
<keyword evidence="1" id="KW-0479">Metal-binding</keyword>
<reference evidence="8 9" key="1">
    <citation type="submission" date="2024-10" db="EMBL/GenBank/DDBJ databases">
        <title>Updated reference genomes for cyclostephanoid diatoms.</title>
        <authorList>
            <person name="Roberts W.R."/>
            <person name="Alverson A.J."/>
        </authorList>
    </citation>
    <scope>NUCLEOTIDE SEQUENCE [LARGE SCALE GENOMIC DNA]</scope>
    <source>
        <strain evidence="8 9">AJA276-08</strain>
    </source>
</reference>
<keyword evidence="5" id="KW-0175">Coiled coil</keyword>
<evidence type="ECO:0000313" key="8">
    <source>
        <dbReference type="EMBL" id="KAL3775549.1"/>
    </source>
</evidence>
<feature type="coiled-coil region" evidence="5">
    <location>
        <begin position="382"/>
        <end position="427"/>
    </location>
</feature>
<keyword evidence="3" id="KW-0862">Zinc</keyword>
<dbReference type="InterPro" id="IPR001841">
    <property type="entry name" value="Znf_RING"/>
</dbReference>
<gene>
    <name evidence="8" type="ORF">ACHAW5_001568</name>
</gene>
<evidence type="ECO:0000256" key="1">
    <source>
        <dbReference type="ARBA" id="ARBA00022723"/>
    </source>
</evidence>
<dbReference type="SUPFAM" id="SSF57850">
    <property type="entry name" value="RING/U-box"/>
    <property type="match status" value="1"/>
</dbReference>
<organism evidence="8 9">
    <name type="scientific">Stephanodiscus triporus</name>
    <dbReference type="NCBI Taxonomy" id="2934178"/>
    <lineage>
        <taxon>Eukaryota</taxon>
        <taxon>Sar</taxon>
        <taxon>Stramenopiles</taxon>
        <taxon>Ochrophyta</taxon>
        <taxon>Bacillariophyta</taxon>
        <taxon>Coscinodiscophyceae</taxon>
        <taxon>Thalassiosirophycidae</taxon>
        <taxon>Stephanodiscales</taxon>
        <taxon>Stephanodiscaceae</taxon>
        <taxon>Stephanodiscus</taxon>
    </lineage>
</organism>
<comment type="caution">
    <text evidence="8">The sequence shown here is derived from an EMBL/GenBank/DDBJ whole genome shotgun (WGS) entry which is preliminary data.</text>
</comment>
<evidence type="ECO:0000259" key="7">
    <source>
        <dbReference type="PROSITE" id="PS50089"/>
    </source>
</evidence>
<keyword evidence="2 4" id="KW-0863">Zinc-finger</keyword>
<feature type="region of interest" description="Disordered" evidence="6">
    <location>
        <begin position="652"/>
        <end position="719"/>
    </location>
</feature>
<feature type="compositionally biased region" description="Polar residues" evidence="6">
    <location>
        <begin position="213"/>
        <end position="226"/>
    </location>
</feature>
<proteinExistence type="predicted"/>
<name>A0ABD3NI42_9STRA</name>
<dbReference type="AlphaFoldDB" id="A0ABD3NI42"/>
<evidence type="ECO:0000256" key="3">
    <source>
        <dbReference type="ARBA" id="ARBA00022833"/>
    </source>
</evidence>
<protein>
    <recommendedName>
        <fullName evidence="7">RING-type domain-containing protein</fullName>
    </recommendedName>
</protein>
<feature type="compositionally biased region" description="Polar residues" evidence="6">
    <location>
        <begin position="705"/>
        <end position="718"/>
    </location>
</feature>
<dbReference type="InterPro" id="IPR013083">
    <property type="entry name" value="Znf_RING/FYVE/PHD"/>
</dbReference>
<keyword evidence="9" id="KW-1185">Reference proteome</keyword>